<evidence type="ECO:0000256" key="3">
    <source>
        <dbReference type="ARBA" id="ARBA00022729"/>
    </source>
</evidence>
<feature type="binding site" evidence="4">
    <location>
        <position position="173"/>
    </location>
    <ligand>
        <name>molybdate</name>
        <dbReference type="ChEBI" id="CHEBI:36264"/>
    </ligand>
</feature>
<reference evidence="5 6" key="1">
    <citation type="submission" date="2017-11" db="EMBL/GenBank/DDBJ databases">
        <title>Genome-resolved metagenomics identifies genetic mobility, metabolic interactions, and unexpected diversity in perchlorate-reducing communities.</title>
        <authorList>
            <person name="Barnum T.P."/>
            <person name="Figueroa I.A."/>
            <person name="Carlstrom C.I."/>
            <person name="Lucas L.N."/>
            <person name="Engelbrektson A.L."/>
            <person name="Coates J.D."/>
        </authorList>
    </citation>
    <scope>NUCLEOTIDE SEQUENCE [LARGE SCALE GENOMIC DNA]</scope>
    <source>
        <strain evidence="5">BM301</strain>
    </source>
</reference>
<accession>A0A2N6D0K6</accession>
<dbReference type="Pfam" id="PF13531">
    <property type="entry name" value="SBP_bac_11"/>
    <property type="match status" value="1"/>
</dbReference>
<evidence type="ECO:0000313" key="5">
    <source>
        <dbReference type="EMBL" id="PLX63199.1"/>
    </source>
</evidence>
<protein>
    <submittedName>
        <fullName evidence="5">Molybdate ABC transporter substrate-binding protein</fullName>
    </submittedName>
</protein>
<organism evidence="5 6">
    <name type="scientific">Sedimenticola selenatireducens</name>
    <dbReference type="NCBI Taxonomy" id="191960"/>
    <lineage>
        <taxon>Bacteria</taxon>
        <taxon>Pseudomonadati</taxon>
        <taxon>Pseudomonadota</taxon>
        <taxon>Gammaproteobacteria</taxon>
        <taxon>Chromatiales</taxon>
        <taxon>Sedimenticolaceae</taxon>
        <taxon>Sedimenticola</taxon>
    </lineage>
</organism>
<gene>
    <name evidence="5" type="primary">modA</name>
    <name evidence="5" type="ORF">C0630_03340</name>
</gene>
<dbReference type="Gene3D" id="3.40.190.10">
    <property type="entry name" value="Periplasmic binding protein-like II"/>
    <property type="match status" value="2"/>
</dbReference>
<evidence type="ECO:0000256" key="2">
    <source>
        <dbReference type="ARBA" id="ARBA00022723"/>
    </source>
</evidence>
<evidence type="ECO:0000313" key="6">
    <source>
        <dbReference type="Proteomes" id="UP000235015"/>
    </source>
</evidence>
<dbReference type="AlphaFoldDB" id="A0A2N6D0K6"/>
<dbReference type="PANTHER" id="PTHR30632">
    <property type="entry name" value="MOLYBDATE-BINDING PERIPLASMIC PROTEIN"/>
    <property type="match status" value="1"/>
</dbReference>
<evidence type="ECO:0000256" key="1">
    <source>
        <dbReference type="ARBA" id="ARBA00009175"/>
    </source>
</evidence>
<keyword evidence="3" id="KW-0732">Signal</keyword>
<name>A0A2N6D0K6_9GAMM</name>
<dbReference type="SUPFAM" id="SSF53850">
    <property type="entry name" value="Periplasmic binding protein-like II"/>
    <property type="match status" value="1"/>
</dbReference>
<feature type="binding site" evidence="4">
    <location>
        <position position="63"/>
    </location>
    <ligand>
        <name>molybdate</name>
        <dbReference type="ChEBI" id="CHEBI:36264"/>
    </ligand>
</feature>
<comment type="caution">
    <text evidence="5">The sequence shown here is derived from an EMBL/GenBank/DDBJ whole genome shotgun (WGS) entry which is preliminary data.</text>
</comment>
<dbReference type="GO" id="GO:0030973">
    <property type="term" value="F:molybdate ion binding"/>
    <property type="evidence" value="ECO:0007669"/>
    <property type="project" value="TreeGrafter"/>
</dbReference>
<dbReference type="EMBL" id="PKUN01000002">
    <property type="protein sequence ID" value="PLX63199.1"/>
    <property type="molecule type" value="Genomic_DNA"/>
</dbReference>
<dbReference type="InterPro" id="IPR005950">
    <property type="entry name" value="ModA"/>
</dbReference>
<keyword evidence="2 4" id="KW-0479">Metal-binding</keyword>
<dbReference type="GO" id="GO:0046872">
    <property type="term" value="F:metal ion binding"/>
    <property type="evidence" value="ECO:0007669"/>
    <property type="project" value="UniProtKB-KW"/>
</dbReference>
<dbReference type="NCBIfam" id="TIGR01256">
    <property type="entry name" value="modA"/>
    <property type="match status" value="1"/>
</dbReference>
<comment type="similarity">
    <text evidence="1">Belongs to the bacterial solute-binding protein ModA family.</text>
</comment>
<dbReference type="InterPro" id="IPR050682">
    <property type="entry name" value="ModA/WtpA"/>
</dbReference>
<dbReference type="STRING" id="1111735.GCA_000428045_01312"/>
<feature type="binding site" evidence="4">
    <location>
        <position position="36"/>
    </location>
    <ligand>
        <name>molybdate</name>
        <dbReference type="ChEBI" id="CHEBI:36264"/>
    </ligand>
</feature>
<keyword evidence="4" id="KW-0500">Molybdenum</keyword>
<dbReference type="PIRSF" id="PIRSF004846">
    <property type="entry name" value="ModA"/>
    <property type="match status" value="1"/>
</dbReference>
<dbReference type="Proteomes" id="UP000235015">
    <property type="component" value="Unassembled WGS sequence"/>
</dbReference>
<proteinExistence type="inferred from homology"/>
<sequence>MHNLVLGISLPILAVYTLMFAGAVHASYITLAAANSTCTTIKAVGEQFSQTRDIKINYICKSSGLLAKGIRGGAIQADIYISANKHWMDYMIQGGFVAADKVISPWGNRLVVGAPANSPLELHEWNDLTSDKIKKILIGDPSTAPFGRYAKQAMQKTGIWERVKQKITTKKHITLLAETLAQSDNNTVGILFSTNLSDRVRPLYSIDPSWHPDIRYYMAPVEQSAGKSATADLLDYIRSDPGIEIFKTAGFDVSLQ</sequence>
<dbReference type="GO" id="GO:0015689">
    <property type="term" value="P:molybdate ion transport"/>
    <property type="evidence" value="ECO:0007669"/>
    <property type="project" value="InterPro"/>
</dbReference>
<evidence type="ECO:0000256" key="4">
    <source>
        <dbReference type="PIRSR" id="PIRSR004846-1"/>
    </source>
</evidence>
<dbReference type="PANTHER" id="PTHR30632:SF0">
    <property type="entry name" value="SULFATE-BINDING PROTEIN"/>
    <property type="match status" value="1"/>
</dbReference>